<feature type="non-terminal residue" evidence="1">
    <location>
        <position position="72"/>
    </location>
</feature>
<accession>A0A074ZTS4</accession>
<gene>
    <name evidence="1" type="ORF">T265_15929</name>
</gene>
<keyword evidence="2" id="KW-1185">Reference proteome</keyword>
<dbReference type="RefSeq" id="XP_009177624.1">
    <property type="nucleotide sequence ID" value="XM_009179360.1"/>
</dbReference>
<evidence type="ECO:0000313" key="1">
    <source>
        <dbReference type="EMBL" id="KER18629.1"/>
    </source>
</evidence>
<feature type="non-terminal residue" evidence="1">
    <location>
        <position position="1"/>
    </location>
</feature>
<evidence type="ECO:0000313" key="2">
    <source>
        <dbReference type="Proteomes" id="UP000054324"/>
    </source>
</evidence>
<dbReference type="STRING" id="6198.A0A074ZTS4"/>
<dbReference type="Proteomes" id="UP000054324">
    <property type="component" value="Unassembled WGS sequence"/>
</dbReference>
<dbReference type="OrthoDB" id="3176171at2759"/>
<reference evidence="1 2" key="1">
    <citation type="submission" date="2013-11" db="EMBL/GenBank/DDBJ databases">
        <title>Opisthorchis viverrini - life in the bile duct.</title>
        <authorList>
            <person name="Young N.D."/>
            <person name="Nagarajan N."/>
            <person name="Lin S.J."/>
            <person name="Korhonen P.K."/>
            <person name="Jex A.R."/>
            <person name="Hall R.S."/>
            <person name="Safavi-Hemami H."/>
            <person name="Kaewkong W."/>
            <person name="Bertrand D."/>
            <person name="Gao S."/>
            <person name="Seet Q."/>
            <person name="Wongkham S."/>
            <person name="Teh B.T."/>
            <person name="Wongkham C."/>
            <person name="Intapan P.M."/>
            <person name="Maleewong W."/>
            <person name="Yang X."/>
            <person name="Hu M."/>
            <person name="Wang Z."/>
            <person name="Hofmann A."/>
            <person name="Sternberg P.W."/>
            <person name="Tan P."/>
            <person name="Wang J."/>
            <person name="Gasser R.B."/>
        </authorList>
    </citation>
    <scope>NUCLEOTIDE SEQUENCE [LARGE SCALE GENOMIC DNA]</scope>
</reference>
<dbReference type="KEGG" id="ovi:T265_15929"/>
<proteinExistence type="predicted"/>
<dbReference type="CTD" id="20330094"/>
<dbReference type="GeneID" id="20330094"/>
<name>A0A074ZTS4_OPIVI</name>
<protein>
    <submittedName>
        <fullName evidence="1">Uncharacterized protein</fullName>
    </submittedName>
</protein>
<sequence length="72" mass="7974">SYQLYVFHNPLDSSNGQHNADLSDEVIDWEFAQRELARASGIDGFDGKPKSKGEMGIVDMNILAVLYAAGYH</sequence>
<dbReference type="EMBL" id="KL599096">
    <property type="protein sequence ID" value="KER18629.1"/>
    <property type="molecule type" value="Genomic_DNA"/>
</dbReference>
<organism evidence="1 2">
    <name type="scientific">Opisthorchis viverrini</name>
    <name type="common">Southeast Asian liver fluke</name>
    <dbReference type="NCBI Taxonomy" id="6198"/>
    <lineage>
        <taxon>Eukaryota</taxon>
        <taxon>Metazoa</taxon>
        <taxon>Spiralia</taxon>
        <taxon>Lophotrochozoa</taxon>
        <taxon>Platyhelminthes</taxon>
        <taxon>Trematoda</taxon>
        <taxon>Digenea</taxon>
        <taxon>Opisthorchiida</taxon>
        <taxon>Opisthorchiata</taxon>
        <taxon>Opisthorchiidae</taxon>
        <taxon>Opisthorchis</taxon>
    </lineage>
</organism>
<dbReference type="AlphaFoldDB" id="A0A074ZTS4"/>